<evidence type="ECO:0000313" key="1">
    <source>
        <dbReference type="EMBL" id="KIJ26859.1"/>
    </source>
</evidence>
<feature type="non-terminal residue" evidence="1">
    <location>
        <position position="1"/>
    </location>
</feature>
<dbReference type="OrthoDB" id="3364670at2759"/>
<name>A0A0C9TYF1_SPHS4</name>
<keyword evidence="2" id="KW-1185">Reference proteome</keyword>
<evidence type="ECO:0000313" key="2">
    <source>
        <dbReference type="Proteomes" id="UP000054279"/>
    </source>
</evidence>
<protein>
    <submittedName>
        <fullName evidence="1">Uncharacterized protein</fullName>
    </submittedName>
</protein>
<gene>
    <name evidence="1" type="ORF">M422DRAFT_82689</name>
</gene>
<accession>A0A0C9TYF1</accession>
<organism evidence="1 2">
    <name type="scientific">Sphaerobolus stellatus (strain SS14)</name>
    <dbReference type="NCBI Taxonomy" id="990650"/>
    <lineage>
        <taxon>Eukaryota</taxon>
        <taxon>Fungi</taxon>
        <taxon>Dikarya</taxon>
        <taxon>Basidiomycota</taxon>
        <taxon>Agaricomycotina</taxon>
        <taxon>Agaricomycetes</taxon>
        <taxon>Phallomycetidae</taxon>
        <taxon>Geastrales</taxon>
        <taxon>Sphaerobolaceae</taxon>
        <taxon>Sphaerobolus</taxon>
    </lineage>
</organism>
<sequence>LDECEKSFIAAQKKIAKASSKHFADTGLMGLLCRHGRLLCVVNLTSAGEKQFYAFALLEWLFQQLPDDWHIGLLYDIACQIDRS</sequence>
<proteinExistence type="predicted"/>
<dbReference type="Proteomes" id="UP000054279">
    <property type="component" value="Unassembled WGS sequence"/>
</dbReference>
<dbReference type="AlphaFoldDB" id="A0A0C9TYF1"/>
<dbReference type="PANTHER" id="PTHR33096:SF1">
    <property type="entry name" value="CXC1-LIKE CYSTEINE CLUSTER ASSOCIATED WITH KDZ TRANSPOSASES DOMAIN-CONTAINING PROTEIN"/>
    <property type="match status" value="1"/>
</dbReference>
<dbReference type="HOGENOM" id="CLU_175752_0_0_1"/>
<dbReference type="Pfam" id="PF18758">
    <property type="entry name" value="KDZ"/>
    <property type="match status" value="1"/>
</dbReference>
<dbReference type="EMBL" id="KN837354">
    <property type="protein sequence ID" value="KIJ26859.1"/>
    <property type="molecule type" value="Genomic_DNA"/>
</dbReference>
<dbReference type="InterPro" id="IPR040521">
    <property type="entry name" value="KDZ"/>
</dbReference>
<reference evidence="1 2" key="1">
    <citation type="submission" date="2014-06" db="EMBL/GenBank/DDBJ databases">
        <title>Evolutionary Origins and Diversification of the Mycorrhizal Mutualists.</title>
        <authorList>
            <consortium name="DOE Joint Genome Institute"/>
            <consortium name="Mycorrhizal Genomics Consortium"/>
            <person name="Kohler A."/>
            <person name="Kuo A."/>
            <person name="Nagy L.G."/>
            <person name="Floudas D."/>
            <person name="Copeland A."/>
            <person name="Barry K.W."/>
            <person name="Cichocki N."/>
            <person name="Veneault-Fourrey C."/>
            <person name="LaButti K."/>
            <person name="Lindquist E.A."/>
            <person name="Lipzen A."/>
            <person name="Lundell T."/>
            <person name="Morin E."/>
            <person name="Murat C."/>
            <person name="Riley R."/>
            <person name="Ohm R."/>
            <person name="Sun H."/>
            <person name="Tunlid A."/>
            <person name="Henrissat B."/>
            <person name="Grigoriev I.V."/>
            <person name="Hibbett D.S."/>
            <person name="Martin F."/>
        </authorList>
    </citation>
    <scope>NUCLEOTIDE SEQUENCE [LARGE SCALE GENOMIC DNA]</scope>
    <source>
        <strain evidence="1 2">SS14</strain>
    </source>
</reference>
<feature type="non-terminal residue" evidence="1">
    <location>
        <position position="84"/>
    </location>
</feature>
<dbReference type="PANTHER" id="PTHR33096">
    <property type="entry name" value="CXC2 DOMAIN-CONTAINING PROTEIN"/>
    <property type="match status" value="1"/>
</dbReference>